<accession>A0A9N8LRR9</accession>
<gene>
    <name evidence="1" type="ORF">JKILLFL_G3881</name>
</gene>
<dbReference type="InterPro" id="IPR027417">
    <property type="entry name" value="P-loop_NTPase"/>
</dbReference>
<sequence>MPSLYHDLLGNIQRSSALELIEEARLQLDPLGPSMIPSLDDLASARATQDAQNPKYLEQMRIQPMLQRETTIEVQGRPNSGKTAFLLFEAMTMLVPAGITVETAVSVGRSQKRRKMHIELGGRGPGKKILLFAVDHRDDTAICVEQLPRLAESLASHLNKCLQSSTASSSSKPLQVPPFVCDAIVAQWLSRLIIWSPRSPHLSLEDELERALREASTRADKMAAGGEIGLVLIDSLEPVYYETRAQYERTMGAWPALPVYHPASKAVTSESRPGSFSLPCPTPNPPLHGVLSALRDLQRRTKACLILSNGVDPCDTISVAMDPDSSRSQVQDTPCFYPQPLSWPYPSPFRMNGRSALPAPRQANAGSIQDNLDVHWHVTLLANHHSGKNGSTSVRGLLRERLGGYVGSFGFGLDGGTGGLVPL</sequence>
<dbReference type="Gene3D" id="3.40.50.300">
    <property type="entry name" value="P-loop containing nucleotide triphosphate hydrolases"/>
    <property type="match status" value="1"/>
</dbReference>
<organism evidence="1 2">
    <name type="scientific">Tilletia laevis</name>
    <dbReference type="NCBI Taxonomy" id="157183"/>
    <lineage>
        <taxon>Eukaryota</taxon>
        <taxon>Fungi</taxon>
        <taxon>Dikarya</taxon>
        <taxon>Basidiomycota</taxon>
        <taxon>Ustilaginomycotina</taxon>
        <taxon>Exobasidiomycetes</taxon>
        <taxon>Tilletiales</taxon>
        <taxon>Tilletiaceae</taxon>
        <taxon>Tilletia</taxon>
    </lineage>
</organism>
<comment type="caution">
    <text evidence="1">The sequence shown here is derived from an EMBL/GenBank/DDBJ whole genome shotgun (WGS) entry which is preliminary data.</text>
</comment>
<dbReference type="SUPFAM" id="SSF52540">
    <property type="entry name" value="P-loop containing nucleoside triphosphate hydrolases"/>
    <property type="match status" value="1"/>
</dbReference>
<dbReference type="AlphaFoldDB" id="A0A9N8LRR9"/>
<protein>
    <submittedName>
        <fullName evidence="1">Uncharacterized protein</fullName>
    </submittedName>
</protein>
<proteinExistence type="predicted"/>
<keyword evidence="2" id="KW-1185">Reference proteome</keyword>
<dbReference type="EMBL" id="CAJHJF010003314">
    <property type="protein sequence ID" value="CAD6934344.1"/>
    <property type="molecule type" value="Genomic_DNA"/>
</dbReference>
<evidence type="ECO:0000313" key="2">
    <source>
        <dbReference type="Proteomes" id="UP000836404"/>
    </source>
</evidence>
<name>A0A9N8LRR9_9BASI</name>
<dbReference type="Proteomes" id="UP000836404">
    <property type="component" value="Unassembled WGS sequence"/>
</dbReference>
<evidence type="ECO:0000313" key="1">
    <source>
        <dbReference type="EMBL" id="CAD6934344.1"/>
    </source>
</evidence>
<reference evidence="1 2" key="1">
    <citation type="submission" date="2020-10" db="EMBL/GenBank/DDBJ databases">
        <authorList>
            <person name="Sedaghatjoo S."/>
        </authorList>
    </citation>
    <scope>NUCLEOTIDE SEQUENCE [LARGE SCALE GENOMIC DNA]</scope>
    <source>
        <strain evidence="1 2">LLFL</strain>
    </source>
</reference>